<keyword evidence="2" id="KW-0964">Secreted</keyword>
<evidence type="ECO:0000256" key="2">
    <source>
        <dbReference type="ARBA" id="ARBA00022525"/>
    </source>
</evidence>
<dbReference type="SUPFAM" id="SSF48452">
    <property type="entry name" value="TPR-like"/>
    <property type="match status" value="1"/>
</dbReference>
<keyword evidence="4" id="KW-0802">TPR repeat</keyword>
<keyword evidence="9" id="KW-1185">Reference proteome</keyword>
<dbReference type="EMBL" id="JAJJML010000001">
    <property type="protein sequence ID" value="MCC9036095.1"/>
    <property type="molecule type" value="Genomic_DNA"/>
</dbReference>
<dbReference type="PROSITE" id="PS50005">
    <property type="entry name" value="TPR"/>
    <property type="match status" value="1"/>
</dbReference>
<reference evidence="9" key="2">
    <citation type="submission" date="2023-07" db="EMBL/GenBank/DDBJ databases">
        <title>Description of novel Chryseobacterium sp. strain C-2.</title>
        <authorList>
            <person name="Saticioglu I.B."/>
        </authorList>
    </citation>
    <scope>NUCLEOTIDE SEQUENCE [LARGE SCALE GENOMIC DNA]</scope>
    <source>
        <strain evidence="9">C-2</strain>
    </source>
</reference>
<dbReference type="EMBL" id="JACXXP010000001">
    <property type="protein sequence ID" value="MBD3903264.1"/>
    <property type="molecule type" value="Genomic_DNA"/>
</dbReference>
<proteinExistence type="predicted"/>
<protein>
    <submittedName>
        <fullName evidence="8">LPXTG cell wall anchor domain-containing protein</fullName>
    </submittedName>
</protein>
<keyword evidence="5" id="KW-0472">Membrane</keyword>
<keyword evidence="5" id="KW-1133">Transmembrane helix</keyword>
<feature type="repeat" description="TPR" evidence="4">
    <location>
        <begin position="6"/>
        <end position="39"/>
    </location>
</feature>
<accession>A0A9Q3V050</accession>
<evidence type="ECO:0000256" key="3">
    <source>
        <dbReference type="ARBA" id="ARBA00023088"/>
    </source>
</evidence>
<comment type="caution">
    <text evidence="8">The sequence shown here is derived from an EMBL/GenBank/DDBJ whole genome shotgun (WGS) entry which is preliminary data.</text>
</comment>
<reference evidence="7" key="3">
    <citation type="submission" date="2024-05" db="EMBL/GenBank/DDBJ databases">
        <title>Description of novel Chryseobacterium sp. strain C-2.</title>
        <authorList>
            <person name="Saticioglu I.B."/>
        </authorList>
    </citation>
    <scope>NUCLEOTIDE SEQUENCE</scope>
    <source>
        <strain evidence="7">C-2</strain>
    </source>
</reference>
<dbReference type="Proteomes" id="UP000603715">
    <property type="component" value="Unassembled WGS sequence"/>
</dbReference>
<evidence type="ECO:0000256" key="1">
    <source>
        <dbReference type="ARBA" id="ARBA00022512"/>
    </source>
</evidence>
<feature type="transmembrane region" description="Helical" evidence="5">
    <location>
        <begin position="104"/>
        <end position="123"/>
    </location>
</feature>
<dbReference type="RefSeq" id="WP_191177902.1">
    <property type="nucleotide sequence ID" value="NZ_JACXXP010000001.1"/>
</dbReference>
<dbReference type="InterPro" id="IPR019734">
    <property type="entry name" value="TPR_rpt"/>
</dbReference>
<dbReference type="Gene3D" id="1.25.40.10">
    <property type="entry name" value="Tetratricopeptide repeat domain"/>
    <property type="match status" value="1"/>
</dbReference>
<evidence type="ECO:0000256" key="5">
    <source>
        <dbReference type="SAM" id="Phobius"/>
    </source>
</evidence>
<sequence>MNSVAFTNFLIIGTAYFQNGSYDEALGYLKKAENIKDNNNHLNVELLYELMANTYGKLNDTSKGQKYRIKLDSVKLTIAEKQNQSLHKIIADKTDEPTQTSNNIYILLLSGLLVVIIGVFLFLRKRKRDDIILNHPVENNLNKREIVYSKLIEMFKKNDIAFMSYFNECFPKFSQRLTDINPKIIQSEIEFCGPIKAQYFYKRYR</sequence>
<evidence type="ECO:0000313" key="7">
    <source>
        <dbReference type="EMBL" id="MBD3903264.1"/>
    </source>
</evidence>
<keyword evidence="1" id="KW-0134">Cell wall</keyword>
<evidence type="ECO:0000256" key="4">
    <source>
        <dbReference type="PROSITE-ProRule" id="PRU00339"/>
    </source>
</evidence>
<name>A0A9Q3V050_9FLAO</name>
<dbReference type="InterPro" id="IPR011990">
    <property type="entry name" value="TPR-like_helical_dom_sf"/>
</dbReference>
<keyword evidence="3" id="KW-0572">Peptidoglycan-anchor</keyword>
<dbReference type="Pfam" id="PF00746">
    <property type="entry name" value="Gram_pos_anchor"/>
    <property type="match status" value="1"/>
</dbReference>
<dbReference type="AlphaFoldDB" id="A0A9Q3V050"/>
<feature type="domain" description="Gram-positive cocci surface proteins LPxTG" evidence="6">
    <location>
        <begin position="102"/>
        <end position="130"/>
    </location>
</feature>
<gene>
    <name evidence="7" type="ORF">IEW27_01465</name>
    <name evidence="8" type="ORF">LNP80_17895</name>
</gene>
<dbReference type="InterPro" id="IPR019931">
    <property type="entry name" value="LPXTG_anchor"/>
</dbReference>
<evidence type="ECO:0000313" key="9">
    <source>
        <dbReference type="Proteomes" id="UP000603715"/>
    </source>
</evidence>
<dbReference type="Proteomes" id="UP001107960">
    <property type="component" value="Unassembled WGS sequence"/>
</dbReference>
<keyword evidence="5" id="KW-0812">Transmembrane</keyword>
<reference evidence="8" key="1">
    <citation type="submission" date="2021-11" db="EMBL/GenBank/DDBJ databases">
        <title>Description of novel Chryseobacterium species.</title>
        <authorList>
            <person name="Saticioglu I.B."/>
            <person name="Ay H."/>
            <person name="Altun S."/>
            <person name="Duman M."/>
        </authorList>
    </citation>
    <scope>NUCLEOTIDE SEQUENCE</scope>
    <source>
        <strain evidence="8">C-39</strain>
    </source>
</reference>
<evidence type="ECO:0000259" key="6">
    <source>
        <dbReference type="Pfam" id="PF00746"/>
    </source>
</evidence>
<organism evidence="8 10">
    <name type="scientific">Chryseobacterium muglaense</name>
    <dbReference type="NCBI Taxonomy" id="2893752"/>
    <lineage>
        <taxon>Bacteria</taxon>
        <taxon>Pseudomonadati</taxon>
        <taxon>Bacteroidota</taxon>
        <taxon>Flavobacteriia</taxon>
        <taxon>Flavobacteriales</taxon>
        <taxon>Weeksellaceae</taxon>
        <taxon>Chryseobacterium group</taxon>
        <taxon>Chryseobacterium</taxon>
    </lineage>
</organism>
<evidence type="ECO:0000313" key="8">
    <source>
        <dbReference type="EMBL" id="MCC9036095.1"/>
    </source>
</evidence>
<evidence type="ECO:0000313" key="10">
    <source>
        <dbReference type="Proteomes" id="UP001107960"/>
    </source>
</evidence>
<dbReference type="NCBIfam" id="TIGR01167">
    <property type="entry name" value="LPXTG_anchor"/>
    <property type="match status" value="1"/>
</dbReference>